<feature type="transmembrane region" description="Helical" evidence="1">
    <location>
        <begin position="215"/>
        <end position="239"/>
    </location>
</feature>
<dbReference type="GO" id="GO:0022857">
    <property type="term" value="F:transmembrane transporter activity"/>
    <property type="evidence" value="ECO:0007669"/>
    <property type="project" value="InterPro"/>
</dbReference>
<evidence type="ECO:0000256" key="1">
    <source>
        <dbReference type="SAM" id="Phobius"/>
    </source>
</evidence>
<dbReference type="InterPro" id="IPR036259">
    <property type="entry name" value="MFS_trans_sf"/>
</dbReference>
<dbReference type="EMBL" id="CZRL01000010">
    <property type="protein sequence ID" value="CUS50063.1"/>
    <property type="molecule type" value="Genomic_DNA"/>
</dbReference>
<dbReference type="SUPFAM" id="SSF103473">
    <property type="entry name" value="MFS general substrate transporter"/>
    <property type="match status" value="1"/>
</dbReference>
<dbReference type="InterPro" id="IPR011701">
    <property type="entry name" value="MFS"/>
</dbReference>
<feature type="transmembrane region" description="Helical" evidence="1">
    <location>
        <begin position="360"/>
        <end position="380"/>
    </location>
</feature>
<feature type="transmembrane region" description="Helical" evidence="1">
    <location>
        <begin position="302"/>
        <end position="323"/>
    </location>
</feature>
<feature type="transmembrane region" description="Helical" evidence="1">
    <location>
        <begin position="72"/>
        <end position="89"/>
    </location>
</feature>
<dbReference type="Pfam" id="PF07690">
    <property type="entry name" value="MFS_1"/>
    <property type="match status" value="1"/>
</dbReference>
<accession>A0A160TT27</accession>
<dbReference type="InterPro" id="IPR020846">
    <property type="entry name" value="MFS_dom"/>
</dbReference>
<organism evidence="3">
    <name type="scientific">hydrothermal vent metagenome</name>
    <dbReference type="NCBI Taxonomy" id="652676"/>
    <lineage>
        <taxon>unclassified sequences</taxon>
        <taxon>metagenomes</taxon>
        <taxon>ecological metagenomes</taxon>
    </lineage>
</organism>
<proteinExistence type="predicted"/>
<dbReference type="AlphaFoldDB" id="A0A160TT27"/>
<dbReference type="Gene3D" id="1.20.1250.20">
    <property type="entry name" value="MFS general substrate transporter like domains"/>
    <property type="match status" value="1"/>
</dbReference>
<keyword evidence="1" id="KW-0812">Transmembrane</keyword>
<reference evidence="3" key="1">
    <citation type="submission" date="2015-10" db="EMBL/GenBank/DDBJ databases">
        <authorList>
            <person name="Gilbert D.G."/>
        </authorList>
    </citation>
    <scope>NUCLEOTIDE SEQUENCE</scope>
</reference>
<sequence>MKAVKKQTLAVSAGVHATQDGLTSTVYVLLPILAQSLGLSYAQVGTVRAVYSGMMWALEIPAGILSERFGEQRLLVFGLIAAGLGYGILSTANSFYGVLFALVIAGTGAAFQHSLSSALISRAYDGPSRRVALGTYNASGDAGKLLFTGVASLLFGVGIAWQTVVSGYGILALLASAVLWMVLRRLRFKGAESIQAGDPSTTAGWGITDRSGFRWLAAIVFLDIAVQDGFLVFVAFLMIEKNMSASLAAFAVVATLAGGVIGKYACGHLSAHLGVVRSLCLVEGFTAVGIVGVILLPPVAAFVLLPLVGIVLQGSSTITYGSVSQFVDEARQSRGFSLIYSMANGASVAGPVVFGMISDLYSVGTAVAIMAVVTLLPLGMCGRLQAGLNRVGQ</sequence>
<evidence type="ECO:0000313" key="3">
    <source>
        <dbReference type="EMBL" id="CUS50063.1"/>
    </source>
</evidence>
<feature type="transmembrane region" description="Helical" evidence="1">
    <location>
        <begin position="245"/>
        <end position="266"/>
    </location>
</feature>
<keyword evidence="1" id="KW-1133">Transmembrane helix</keyword>
<evidence type="ECO:0000259" key="2">
    <source>
        <dbReference type="PROSITE" id="PS50850"/>
    </source>
</evidence>
<protein>
    <submittedName>
        <fullName evidence="3">Major facilitator superfamily MFS_1</fullName>
    </submittedName>
</protein>
<name>A0A160TT27_9ZZZZ</name>
<feature type="domain" description="Major facilitator superfamily (MFS) profile" evidence="2">
    <location>
        <begin position="1"/>
        <end position="389"/>
    </location>
</feature>
<dbReference type="GO" id="GO:0005886">
    <property type="term" value="C:plasma membrane"/>
    <property type="evidence" value="ECO:0007669"/>
    <property type="project" value="TreeGrafter"/>
</dbReference>
<keyword evidence="1" id="KW-0472">Membrane</keyword>
<gene>
    <name evidence="3" type="ORF">MGWOODY_XGa981</name>
</gene>
<dbReference type="PROSITE" id="PS50850">
    <property type="entry name" value="MFS"/>
    <property type="match status" value="1"/>
</dbReference>
<dbReference type="PANTHER" id="PTHR43129">
    <property type="entry name" value="FOSMIDOMYCIN RESISTANCE PROTEIN"/>
    <property type="match status" value="1"/>
</dbReference>
<feature type="transmembrane region" description="Helical" evidence="1">
    <location>
        <begin position="335"/>
        <end position="354"/>
    </location>
</feature>
<feature type="transmembrane region" description="Helical" evidence="1">
    <location>
        <begin position="167"/>
        <end position="183"/>
    </location>
</feature>
<feature type="transmembrane region" description="Helical" evidence="1">
    <location>
        <begin position="278"/>
        <end position="296"/>
    </location>
</feature>
<dbReference type="PANTHER" id="PTHR43129:SF1">
    <property type="entry name" value="FOSMIDOMYCIN RESISTANCE PROTEIN"/>
    <property type="match status" value="1"/>
</dbReference>